<gene>
    <name evidence="1" type="ORF">M976_00550</name>
</gene>
<evidence type="ECO:0000313" key="2">
    <source>
        <dbReference type="Proteomes" id="UP000078407"/>
    </source>
</evidence>
<dbReference type="CDD" id="cd20698">
    <property type="entry name" value="CdiI_Kp-like"/>
    <property type="match status" value="1"/>
</dbReference>
<protein>
    <submittedName>
        <fullName evidence="1">Uncharacterized protein</fullName>
    </submittedName>
</protein>
<keyword evidence="2" id="KW-1185">Reference proteome</keyword>
<sequence>MSMIEKIPDPIDLLSFFESEPFFSDEVDHRYGYAHCDNQGMKLVFSYAALEGWIQTTIEYNGEIISQHLSEGVESFELKSELKGEYLCSEIKHTDSVTQVEIRLKPFISIKWNTLIT</sequence>
<organism evidence="1 2">
    <name type="scientific">Buttiauxella ferragutiae ATCC 51602</name>
    <dbReference type="NCBI Taxonomy" id="1354252"/>
    <lineage>
        <taxon>Bacteria</taxon>
        <taxon>Pseudomonadati</taxon>
        <taxon>Pseudomonadota</taxon>
        <taxon>Gammaproteobacteria</taxon>
        <taxon>Enterobacterales</taxon>
        <taxon>Enterobacteriaceae</taxon>
        <taxon>Buttiauxella</taxon>
    </lineage>
</organism>
<proteinExistence type="predicted"/>
<evidence type="ECO:0000313" key="1">
    <source>
        <dbReference type="EMBL" id="OAT32295.1"/>
    </source>
</evidence>
<dbReference type="EMBL" id="LXEQ01000008">
    <property type="protein sequence ID" value="OAT32295.1"/>
    <property type="molecule type" value="Genomic_DNA"/>
</dbReference>
<dbReference type="Proteomes" id="UP000078407">
    <property type="component" value="Unassembled WGS sequence"/>
</dbReference>
<reference evidence="1 2" key="1">
    <citation type="submission" date="2016-04" db="EMBL/GenBank/DDBJ databases">
        <title>ATOL: Assembling a taxonomically balanced genome-scale reconstruction of the evolutionary history of the Enterobacteriaceae.</title>
        <authorList>
            <person name="Plunkett G.III."/>
            <person name="Neeno-Eckwall E.C."/>
            <person name="Glasner J.D."/>
            <person name="Perna N.T."/>
        </authorList>
    </citation>
    <scope>NUCLEOTIDE SEQUENCE [LARGE SCALE GENOMIC DNA]</scope>
    <source>
        <strain evidence="1 2">ATCC 51602</strain>
    </source>
</reference>
<dbReference type="RefSeq" id="WP_083963212.1">
    <property type="nucleotide sequence ID" value="NZ_LXEQ01000008.1"/>
</dbReference>
<comment type="caution">
    <text evidence="1">The sequence shown here is derived from an EMBL/GenBank/DDBJ whole genome shotgun (WGS) entry which is preliminary data.</text>
</comment>
<accession>A0ABX2WCX2</accession>
<name>A0ABX2WCX2_9ENTR</name>